<organism evidence="1">
    <name type="scientific">marine metagenome</name>
    <dbReference type="NCBI Taxonomy" id="408172"/>
    <lineage>
        <taxon>unclassified sequences</taxon>
        <taxon>metagenomes</taxon>
        <taxon>ecological metagenomes</taxon>
    </lineage>
</organism>
<reference evidence="1" key="1">
    <citation type="submission" date="2018-05" db="EMBL/GenBank/DDBJ databases">
        <authorList>
            <person name="Lanie J.A."/>
            <person name="Ng W.-L."/>
            <person name="Kazmierczak K.M."/>
            <person name="Andrzejewski T.M."/>
            <person name="Davidsen T.M."/>
            <person name="Wayne K.J."/>
            <person name="Tettelin H."/>
            <person name="Glass J.I."/>
            <person name="Rusch D."/>
            <person name="Podicherti R."/>
            <person name="Tsui H.-C.T."/>
            <person name="Winkler M.E."/>
        </authorList>
    </citation>
    <scope>NUCLEOTIDE SEQUENCE</scope>
</reference>
<name>A0A383BDG8_9ZZZZ</name>
<accession>A0A383BDG8</accession>
<evidence type="ECO:0000313" key="1">
    <source>
        <dbReference type="EMBL" id="SVE17891.1"/>
    </source>
</evidence>
<dbReference type="AlphaFoldDB" id="A0A383BDG8"/>
<dbReference type="EMBL" id="UINC01199459">
    <property type="protein sequence ID" value="SVE17891.1"/>
    <property type="molecule type" value="Genomic_DNA"/>
</dbReference>
<gene>
    <name evidence="1" type="ORF">METZ01_LOCUS470745</name>
</gene>
<sequence length="56" mass="6262">MKAKAIIVILVAACWGHQVLTRSTQVSYPHPLFAIGRQRPTYVLKLSQGQVVRPAY</sequence>
<proteinExistence type="predicted"/>
<protein>
    <submittedName>
        <fullName evidence="1">Uncharacterized protein</fullName>
    </submittedName>
</protein>
<feature type="non-terminal residue" evidence="1">
    <location>
        <position position="56"/>
    </location>
</feature>